<keyword evidence="2" id="KW-0408">Iron</keyword>
<comment type="cofactor">
    <cofactor evidence="2">
        <name>heme</name>
        <dbReference type="ChEBI" id="CHEBI:30413"/>
    </cofactor>
</comment>
<reference evidence="3 4" key="1">
    <citation type="journal article" date="2016" name="Nat. Commun.">
        <title>Ectomycorrhizal ecology is imprinted in the genome of the dominant symbiotic fungus Cenococcum geophilum.</title>
        <authorList>
            <consortium name="DOE Joint Genome Institute"/>
            <person name="Peter M."/>
            <person name="Kohler A."/>
            <person name="Ohm R.A."/>
            <person name="Kuo A."/>
            <person name="Krutzmann J."/>
            <person name="Morin E."/>
            <person name="Arend M."/>
            <person name="Barry K.W."/>
            <person name="Binder M."/>
            <person name="Choi C."/>
            <person name="Clum A."/>
            <person name="Copeland A."/>
            <person name="Grisel N."/>
            <person name="Haridas S."/>
            <person name="Kipfer T."/>
            <person name="LaButti K."/>
            <person name="Lindquist E."/>
            <person name="Lipzen A."/>
            <person name="Maire R."/>
            <person name="Meier B."/>
            <person name="Mihaltcheva S."/>
            <person name="Molinier V."/>
            <person name="Murat C."/>
            <person name="Poggeler S."/>
            <person name="Quandt C.A."/>
            <person name="Sperisen C."/>
            <person name="Tritt A."/>
            <person name="Tisserant E."/>
            <person name="Crous P.W."/>
            <person name="Henrissat B."/>
            <person name="Nehls U."/>
            <person name="Egli S."/>
            <person name="Spatafora J.W."/>
            <person name="Grigoriev I.V."/>
            <person name="Martin F.M."/>
        </authorList>
    </citation>
    <scope>NUCLEOTIDE SEQUENCE [LARGE SCALE GENOMIC DNA]</scope>
    <source>
        <strain evidence="3 4">CBS 459.81</strain>
    </source>
</reference>
<dbReference type="EMBL" id="KV744881">
    <property type="protein sequence ID" value="OCK82682.1"/>
    <property type="molecule type" value="Genomic_DNA"/>
</dbReference>
<name>A0A8E2JHN6_9PEZI</name>
<evidence type="ECO:0000256" key="2">
    <source>
        <dbReference type="PIRSR" id="PIRSR602401-1"/>
    </source>
</evidence>
<keyword evidence="2" id="KW-0479">Metal-binding</keyword>
<dbReference type="GO" id="GO:0005506">
    <property type="term" value="F:iron ion binding"/>
    <property type="evidence" value="ECO:0007669"/>
    <property type="project" value="InterPro"/>
</dbReference>
<dbReference type="AlphaFoldDB" id="A0A8E2JHN6"/>
<gene>
    <name evidence="3" type="ORF">K432DRAFT_415195</name>
</gene>
<keyword evidence="2" id="KW-0349">Heme</keyword>
<organism evidence="3 4">
    <name type="scientific">Lepidopterella palustris CBS 459.81</name>
    <dbReference type="NCBI Taxonomy" id="1314670"/>
    <lineage>
        <taxon>Eukaryota</taxon>
        <taxon>Fungi</taxon>
        <taxon>Dikarya</taxon>
        <taxon>Ascomycota</taxon>
        <taxon>Pezizomycotina</taxon>
        <taxon>Dothideomycetes</taxon>
        <taxon>Pleosporomycetidae</taxon>
        <taxon>Mytilinidiales</taxon>
        <taxon>Argynnaceae</taxon>
        <taxon>Lepidopterella</taxon>
    </lineage>
</organism>
<dbReference type="OrthoDB" id="1470350at2759"/>
<dbReference type="InterPro" id="IPR050121">
    <property type="entry name" value="Cytochrome_P450_monoxygenase"/>
</dbReference>
<dbReference type="PRINTS" id="PR00463">
    <property type="entry name" value="EP450I"/>
</dbReference>
<sequence>MDIFRCGGLSAVEAYAVQAFGASRSIKNPDAPFLRFLGPLNIEFLVALSTKAHKEVLQSQCYSFVKPAFWTRLVGEIAGLGLLFAEGEEHKKQRRLLASPFQFSNIKNLLPIFNAKGSELTSMFAKQIAEDSQKLIKESAPMSNIALDIVGLAAVDYHLNSLSSGSVFSESYAKVFEQSPTGQAITAINKFIPSDGFEKAKNRELFTLMIEKKSFGLDPWTEDEILNHLLNFMSAGHETTAISVALALHTLGSYPHMQKRLRDEIKAHITYYTSPEISGKGSAMSQVDIGTANNEIGSMKFLDNFVKESLRVHSHVPCQAAKDLWIESVQILKGTTVIIMPQLAAYNKTIWGPTADEGAKSSCVSGVYITGPRICIDKSFATLEFKALLIEMVRNFEFETTAPLRFQKGITMRPVGGIKLRVRKVEG</sequence>
<evidence type="ECO:0000313" key="3">
    <source>
        <dbReference type="EMBL" id="OCK82682.1"/>
    </source>
</evidence>
<feature type="binding site" description="axial binding residue" evidence="2">
    <location>
        <position position="375"/>
    </location>
    <ligand>
        <name>heme</name>
        <dbReference type="ChEBI" id="CHEBI:30413"/>
    </ligand>
    <ligandPart>
        <name>Fe</name>
        <dbReference type="ChEBI" id="CHEBI:18248"/>
    </ligandPart>
</feature>
<dbReference type="InterPro" id="IPR001128">
    <property type="entry name" value="Cyt_P450"/>
</dbReference>
<dbReference type="PANTHER" id="PTHR24305:SF166">
    <property type="entry name" value="CYTOCHROME P450 12A4, MITOCHONDRIAL-RELATED"/>
    <property type="match status" value="1"/>
</dbReference>
<dbReference type="Gene3D" id="1.10.630.10">
    <property type="entry name" value="Cytochrome P450"/>
    <property type="match status" value="1"/>
</dbReference>
<dbReference type="Proteomes" id="UP000250266">
    <property type="component" value="Unassembled WGS sequence"/>
</dbReference>
<protein>
    <submittedName>
        <fullName evidence="3">Cytochrome P450</fullName>
    </submittedName>
</protein>
<dbReference type="InterPro" id="IPR036396">
    <property type="entry name" value="Cyt_P450_sf"/>
</dbReference>
<evidence type="ECO:0000256" key="1">
    <source>
        <dbReference type="ARBA" id="ARBA00010617"/>
    </source>
</evidence>
<accession>A0A8E2JHN6</accession>
<dbReference type="PANTHER" id="PTHR24305">
    <property type="entry name" value="CYTOCHROME P450"/>
    <property type="match status" value="1"/>
</dbReference>
<comment type="similarity">
    <text evidence="1">Belongs to the cytochrome P450 family.</text>
</comment>
<dbReference type="Pfam" id="PF00067">
    <property type="entry name" value="p450"/>
    <property type="match status" value="2"/>
</dbReference>
<dbReference type="GO" id="GO:0016705">
    <property type="term" value="F:oxidoreductase activity, acting on paired donors, with incorporation or reduction of molecular oxygen"/>
    <property type="evidence" value="ECO:0007669"/>
    <property type="project" value="InterPro"/>
</dbReference>
<dbReference type="GO" id="GO:0020037">
    <property type="term" value="F:heme binding"/>
    <property type="evidence" value="ECO:0007669"/>
    <property type="project" value="InterPro"/>
</dbReference>
<evidence type="ECO:0000313" key="4">
    <source>
        <dbReference type="Proteomes" id="UP000250266"/>
    </source>
</evidence>
<dbReference type="InterPro" id="IPR002401">
    <property type="entry name" value="Cyt_P450_E_grp-I"/>
</dbReference>
<dbReference type="SUPFAM" id="SSF48264">
    <property type="entry name" value="Cytochrome P450"/>
    <property type="match status" value="1"/>
</dbReference>
<proteinExistence type="inferred from homology"/>
<dbReference type="GO" id="GO:0004497">
    <property type="term" value="F:monooxygenase activity"/>
    <property type="evidence" value="ECO:0007669"/>
    <property type="project" value="InterPro"/>
</dbReference>
<keyword evidence="4" id="KW-1185">Reference proteome</keyword>